<dbReference type="EMBL" id="JAEUBG010003164">
    <property type="protein sequence ID" value="KAH3683340.1"/>
    <property type="molecule type" value="Genomic_DNA"/>
</dbReference>
<reference evidence="2" key="2">
    <citation type="submission" date="2021-01" db="EMBL/GenBank/DDBJ databases">
        <authorList>
            <person name="Schikora-Tamarit M.A."/>
        </authorList>
    </citation>
    <scope>NUCLEOTIDE SEQUENCE</scope>
    <source>
        <strain evidence="2">CBS2887</strain>
    </source>
</reference>
<organism evidence="2 3">
    <name type="scientific">Wickerhamomyces pijperi</name>
    <name type="common">Yeast</name>
    <name type="synonym">Pichia pijperi</name>
    <dbReference type="NCBI Taxonomy" id="599730"/>
    <lineage>
        <taxon>Eukaryota</taxon>
        <taxon>Fungi</taxon>
        <taxon>Dikarya</taxon>
        <taxon>Ascomycota</taxon>
        <taxon>Saccharomycotina</taxon>
        <taxon>Saccharomycetes</taxon>
        <taxon>Phaffomycetales</taxon>
        <taxon>Wickerhamomycetaceae</taxon>
        <taxon>Wickerhamomyces</taxon>
    </lineage>
</organism>
<comment type="caution">
    <text evidence="2">The sequence shown here is derived from an EMBL/GenBank/DDBJ whole genome shotgun (WGS) entry which is preliminary data.</text>
</comment>
<dbReference type="Proteomes" id="UP000774326">
    <property type="component" value="Unassembled WGS sequence"/>
</dbReference>
<accession>A0A9P8Q574</accession>
<reference evidence="2" key="1">
    <citation type="journal article" date="2021" name="Open Biol.">
        <title>Shared evolutionary footprints suggest mitochondrial oxidative damage underlies multiple complex I losses in fungi.</title>
        <authorList>
            <person name="Schikora-Tamarit M.A."/>
            <person name="Marcet-Houben M."/>
            <person name="Nosek J."/>
            <person name="Gabaldon T."/>
        </authorList>
    </citation>
    <scope>NUCLEOTIDE SEQUENCE</scope>
    <source>
        <strain evidence="2">CBS2887</strain>
    </source>
</reference>
<keyword evidence="3" id="KW-1185">Reference proteome</keyword>
<protein>
    <submittedName>
        <fullName evidence="2">Uncharacterized protein</fullName>
    </submittedName>
</protein>
<gene>
    <name evidence="2" type="ORF">WICPIJ_005687</name>
</gene>
<evidence type="ECO:0000256" key="1">
    <source>
        <dbReference type="SAM" id="MobiDB-lite"/>
    </source>
</evidence>
<name>A0A9P8Q574_WICPI</name>
<evidence type="ECO:0000313" key="3">
    <source>
        <dbReference type="Proteomes" id="UP000774326"/>
    </source>
</evidence>
<dbReference type="OrthoDB" id="4068630at2759"/>
<feature type="region of interest" description="Disordered" evidence="1">
    <location>
        <begin position="651"/>
        <end position="697"/>
    </location>
</feature>
<evidence type="ECO:0000313" key="2">
    <source>
        <dbReference type="EMBL" id="KAH3683340.1"/>
    </source>
</evidence>
<proteinExistence type="predicted"/>
<sequence length="697" mass="79807">MKYIIGDVEEVIDYRSVLIARSVPAFVQCFQKIKPALVFDIIAISASSVAQYKNHLARLGRFTNSNTVILTDGVLGVNFEKIIYDMIPNCKALTFMTETKLKYIGNSTYVHEKADHSMGMFIGPAIPMFLRDSNSNFENSSKFMVNRPSHALFDLFEKLRLLGVNIIDLSIENEDVRFADWLWSYIIVAIAGDGTALMFGEYILDYEHIEKVTTVSCIYDELLYIALQTGADKLHRLLSLQIDRLGALFTGCRNHDKLIPNQNSEPPYLNCSQLVFNFQNNMENPILLMIYHCLKIADSLNVQSSALSVLYGELSKQRDIIREKFAKNSSLQLNVAFIHVPTDGFEMQGPKFKRRKVGEAQDDRFFEINNDDYYQEKYTFNNMDFKQAGFPDGFSGRDEPPAERDGFLRACLGQYGNRSLINEVEPDNEIFDREFDVFRTLMSLDTVKRDSRNLLKIIKKLDRKVNLRDEIILRHNLTEEVAQIEMASKIDEMEHRIDFEIDGYTSDQVADNSKDLRSESDDSASLDADAQEILSNSAITKGFAMPENVTKANNKDMSSLNVIRRFHTTKIKKQRGFDSNIPKIPRSAKWLEGASRSASLSPNKQRMKDPQVFKRHTRFEYDSFQTKHQNILGSLEGVGEELVREDRYKAARSKSVYQSQPPKSNPHNTTYIDVPQNQSQYSTSKRNPTMQPTKHPT</sequence>
<feature type="compositionally biased region" description="Polar residues" evidence="1">
    <location>
        <begin position="655"/>
        <end position="697"/>
    </location>
</feature>
<dbReference type="AlphaFoldDB" id="A0A9P8Q574"/>